<comment type="caution">
    <text evidence="1">The sequence shown here is derived from an EMBL/GenBank/DDBJ whole genome shotgun (WGS) entry which is preliminary data.</text>
</comment>
<protein>
    <submittedName>
        <fullName evidence="1">Uncharacterized protein</fullName>
    </submittedName>
</protein>
<accession>A0A2B9PKJ3</accession>
<organism evidence="1 2">
    <name type="scientific">Bacillus cereus</name>
    <dbReference type="NCBI Taxonomy" id="1396"/>
    <lineage>
        <taxon>Bacteria</taxon>
        <taxon>Bacillati</taxon>
        <taxon>Bacillota</taxon>
        <taxon>Bacilli</taxon>
        <taxon>Bacillales</taxon>
        <taxon>Bacillaceae</taxon>
        <taxon>Bacillus</taxon>
        <taxon>Bacillus cereus group</taxon>
    </lineage>
</organism>
<dbReference type="EMBL" id="NUIL01000051">
    <property type="protein sequence ID" value="PGO22641.1"/>
    <property type="molecule type" value="Genomic_DNA"/>
</dbReference>
<evidence type="ECO:0000313" key="2">
    <source>
        <dbReference type="Proteomes" id="UP000223777"/>
    </source>
</evidence>
<evidence type="ECO:0000313" key="1">
    <source>
        <dbReference type="EMBL" id="PGO22641.1"/>
    </source>
</evidence>
<proteinExistence type="predicted"/>
<reference evidence="1 2" key="1">
    <citation type="submission" date="2017-09" db="EMBL/GenBank/DDBJ databases">
        <title>Large-scale bioinformatics analysis of Bacillus genomes uncovers conserved roles of natural products in bacterial physiology.</title>
        <authorList>
            <consortium name="Agbiome Team Llc"/>
            <person name="Bleich R.M."/>
            <person name="Grubbs K.J."/>
            <person name="Santa Maria K.C."/>
            <person name="Allen S.E."/>
            <person name="Farag S."/>
            <person name="Shank E.A."/>
            <person name="Bowers A."/>
        </authorList>
    </citation>
    <scope>NUCLEOTIDE SEQUENCE [LARGE SCALE GENOMIC DNA]</scope>
    <source>
        <strain evidence="1 2">AFS050027</strain>
    </source>
</reference>
<name>A0A2B9PKJ3_BACCE</name>
<dbReference type="AlphaFoldDB" id="A0A2B9PKJ3"/>
<sequence length="70" mass="8220">MRPYTCTDCSLKTEDMRFSKSNRCNRQILNAPSSHACRSCENQAKVGSVMSQRTRHFSSYRRNYGQRLLR</sequence>
<gene>
    <name evidence="1" type="ORF">CN984_25755</name>
</gene>
<dbReference type="Proteomes" id="UP000223777">
    <property type="component" value="Unassembled WGS sequence"/>
</dbReference>